<sequence length="126" mass="14256">MNKAQMYIRAKGTETEGINFIKEMGTMLCVSGIDDLEVDLVVELHDSGEGDYLANLVKSIRTGKCNIIIVDCLTSFYNSEKKAKEFALFLITLGAIILVKKGNELVLYRDDNDYEVQLTEAYRSRY</sequence>
<reference evidence="1 2" key="1">
    <citation type="submission" date="2016-10" db="EMBL/GenBank/DDBJ databases">
        <authorList>
            <person name="de Groot N.N."/>
        </authorList>
    </citation>
    <scope>NUCLEOTIDE SEQUENCE [LARGE SCALE GENOMIC DNA]</scope>
    <source>
        <strain evidence="1 2">DSM 9179</strain>
    </source>
</reference>
<name>A0A1I0MAZ1_9FIRM</name>
<dbReference type="Proteomes" id="UP000199701">
    <property type="component" value="Unassembled WGS sequence"/>
</dbReference>
<evidence type="ECO:0008006" key="3">
    <source>
        <dbReference type="Google" id="ProtNLM"/>
    </source>
</evidence>
<evidence type="ECO:0000313" key="2">
    <source>
        <dbReference type="Proteomes" id="UP000199701"/>
    </source>
</evidence>
<organism evidence="1 2">
    <name type="scientific">[Clostridium] fimetarium</name>
    <dbReference type="NCBI Taxonomy" id="99656"/>
    <lineage>
        <taxon>Bacteria</taxon>
        <taxon>Bacillati</taxon>
        <taxon>Bacillota</taxon>
        <taxon>Clostridia</taxon>
        <taxon>Lachnospirales</taxon>
        <taxon>Lachnospiraceae</taxon>
    </lineage>
</organism>
<keyword evidence="2" id="KW-1185">Reference proteome</keyword>
<proteinExistence type="predicted"/>
<dbReference type="OrthoDB" id="2085006at2"/>
<dbReference type="AlphaFoldDB" id="A0A1I0MAZ1"/>
<dbReference type="STRING" id="99656.SAMN05421659_101366"/>
<dbReference type="EMBL" id="FOJI01000001">
    <property type="protein sequence ID" value="SEV85533.1"/>
    <property type="molecule type" value="Genomic_DNA"/>
</dbReference>
<dbReference type="RefSeq" id="WP_092449963.1">
    <property type="nucleotide sequence ID" value="NZ_FOJI01000001.1"/>
</dbReference>
<accession>A0A1I0MAZ1</accession>
<protein>
    <recommendedName>
        <fullName evidence="3">Resolvase/invertase-type recombinase catalytic domain-containing protein</fullName>
    </recommendedName>
</protein>
<evidence type="ECO:0000313" key="1">
    <source>
        <dbReference type="EMBL" id="SEV85533.1"/>
    </source>
</evidence>
<gene>
    <name evidence="1" type="ORF">SAMN05421659_101366</name>
</gene>